<feature type="transmembrane region" description="Helical" evidence="1">
    <location>
        <begin position="384"/>
        <end position="410"/>
    </location>
</feature>
<name>A0A9K3CWW7_9EUKA</name>
<gene>
    <name evidence="2" type="ORF">KIPB_006350</name>
</gene>
<evidence type="ECO:0000313" key="2">
    <source>
        <dbReference type="EMBL" id="GIQ84789.1"/>
    </source>
</evidence>
<organism evidence="2 3">
    <name type="scientific">Kipferlia bialata</name>
    <dbReference type="NCBI Taxonomy" id="797122"/>
    <lineage>
        <taxon>Eukaryota</taxon>
        <taxon>Metamonada</taxon>
        <taxon>Carpediemonas-like organisms</taxon>
        <taxon>Kipferlia</taxon>
    </lineage>
</organism>
<evidence type="ECO:0000313" key="3">
    <source>
        <dbReference type="Proteomes" id="UP000265618"/>
    </source>
</evidence>
<keyword evidence="1" id="KW-0812">Transmembrane</keyword>
<feature type="non-terminal residue" evidence="2">
    <location>
        <position position="568"/>
    </location>
</feature>
<evidence type="ECO:0000256" key="1">
    <source>
        <dbReference type="SAM" id="Phobius"/>
    </source>
</evidence>
<sequence length="568" mass="64209">VPRDANDSESDGTTVRNGVYSVPLTQECDHPFLHMRDGVMETQRQCTERWFQTKSQGRHIKEYVADNTYRAGIRYLKGINSQILKHSIDRIDAKYGGTVSQYFTFLRSMIILNSVIAGVWVLTIILPLFMSQPEVKAPASIMSYFTWAGLETNPYFASATYGLLGEGWKDRYAFMLVATYLGLVIYTITVFVVAMQHRPLPKHVVLTYMLCTIDMRQGGDKHRMQDSLRYISSRMREAFNRQKSEHGSITNMFRLLSKVSRLFITVFLMGLTCVLWVLAFYIIVLGAAFSSLELPSLLEAYLTLVKPFIISIASGVLSVVIQTLTKKGEFRTSQSSHVTVAMIRYSIYKIGLGAFYAMATFSGLQGDVTVLDKDVQSTFALGTLFFYGIFFWDLFIVYALNAFPMVIDIVKGSMARYKARVAHDREVVEALNSEEGSTKVFQLIAQEEGREKESKHAVGYLGPKTGRVFKLPGRLTRILYLEYCVVESLIFSPMIIPYAVVFSLLTFFIEYRAAMYHCQPEDMQYGRGFIPRATSVLQLVSLIIMFTAMSTGFAVFGITGVPSLFTFL</sequence>
<reference evidence="2 3" key="1">
    <citation type="journal article" date="2018" name="PLoS ONE">
        <title>The draft genome of Kipferlia bialata reveals reductive genome evolution in fornicate parasites.</title>
        <authorList>
            <person name="Tanifuji G."/>
            <person name="Takabayashi S."/>
            <person name="Kume K."/>
            <person name="Takagi M."/>
            <person name="Nakayama T."/>
            <person name="Kamikawa R."/>
            <person name="Inagaki Y."/>
            <person name="Hashimoto T."/>
        </authorList>
    </citation>
    <scope>NUCLEOTIDE SEQUENCE [LARGE SCALE GENOMIC DNA]</scope>
    <source>
        <strain evidence="2">NY0173</strain>
    </source>
</reference>
<comment type="caution">
    <text evidence="2">The sequence shown here is derived from an EMBL/GenBank/DDBJ whole genome shotgun (WGS) entry which is preliminary data.</text>
</comment>
<feature type="transmembrane region" description="Helical" evidence="1">
    <location>
        <begin position="262"/>
        <end position="284"/>
    </location>
</feature>
<keyword evidence="3" id="KW-1185">Reference proteome</keyword>
<feature type="transmembrane region" description="Helical" evidence="1">
    <location>
        <begin position="480"/>
        <end position="509"/>
    </location>
</feature>
<keyword evidence="1" id="KW-0472">Membrane</keyword>
<dbReference type="EMBL" id="BDIP01001623">
    <property type="protein sequence ID" value="GIQ84789.1"/>
    <property type="molecule type" value="Genomic_DNA"/>
</dbReference>
<feature type="transmembrane region" description="Helical" evidence="1">
    <location>
        <begin position="345"/>
        <end position="364"/>
    </location>
</feature>
<proteinExistence type="predicted"/>
<feature type="transmembrane region" description="Helical" evidence="1">
    <location>
        <begin position="539"/>
        <end position="565"/>
    </location>
</feature>
<feature type="transmembrane region" description="Helical" evidence="1">
    <location>
        <begin position="304"/>
        <end position="324"/>
    </location>
</feature>
<accession>A0A9K3CWW7</accession>
<feature type="transmembrane region" description="Helical" evidence="1">
    <location>
        <begin position="172"/>
        <end position="194"/>
    </location>
</feature>
<dbReference type="Proteomes" id="UP000265618">
    <property type="component" value="Unassembled WGS sequence"/>
</dbReference>
<keyword evidence="1" id="KW-1133">Transmembrane helix</keyword>
<feature type="transmembrane region" description="Helical" evidence="1">
    <location>
        <begin position="110"/>
        <end position="130"/>
    </location>
</feature>
<dbReference type="AlphaFoldDB" id="A0A9K3CWW7"/>
<protein>
    <submittedName>
        <fullName evidence="2">Uncharacterized protein</fullName>
    </submittedName>
</protein>